<sequence length="618" mass="69096">MTMTTEAQTTPDRKSVDAEEFGVNAATEHASLKYSLLGPSLTKAGQDSVSEIIYNASKGSKFFNHEEARDKSLTAKIDSILAKKRQLEARDLSRELRAADNLLAELELSRDLTQHIVHIDCDAFYAAVEQLDRPELKDLPFAVGGGVLTTCNYVARTFGCRSGMAAFVAKKLCPQLIILPLNFDKYNAKAAEVREILADYDPRFESASIDEAYLNITEYCAEHDMDPADVVSQLRREIHQKTHVTVSAGIAANARLAKICSNMNKPNGQFVLPRERTAIMAFMRDLPCRKVNGVGRVLERELASVGIKTCGDIYAQRQYLAQLFGQKTYEFLLRCYLGLGRTHIQPADEYERKSVGTESTFREMSDPDQLRRKLRQTAEELEADLRRAECKGRTLCLKVKLHTFEVLTRQVVPPKAVHLADDLYSYSLPMLAKLEQEIPGLTLRLMGLRCTHLVSTKKPDARAFFGLRPQKHESAGSLEDGGVVVSESAGGEGKLPDEEVGSDHCPASGEASVITSPRQHGKEIVPNPPREQAPPPEEELWDCPVCARPQPADERRFNEHIDLCLSRRAIRDTVQQDAAGHQQQQHENGTPEMRRVRERKRGRPPAPIDPRQKKLCFG</sequence>
<organism evidence="7 8">
    <name type="scientific">Thermothielavioides terrestris</name>
    <dbReference type="NCBI Taxonomy" id="2587410"/>
    <lineage>
        <taxon>Eukaryota</taxon>
        <taxon>Fungi</taxon>
        <taxon>Dikarya</taxon>
        <taxon>Ascomycota</taxon>
        <taxon>Pezizomycotina</taxon>
        <taxon>Sordariomycetes</taxon>
        <taxon>Sordariomycetidae</taxon>
        <taxon>Sordariales</taxon>
        <taxon>Chaetomiaceae</taxon>
        <taxon>Thermothielavioides</taxon>
    </lineage>
</organism>
<dbReference type="Gene3D" id="1.10.150.810">
    <property type="match status" value="1"/>
</dbReference>
<protein>
    <recommendedName>
        <fullName evidence="3">DNA polymerase kappa</fullName>
    </recommendedName>
</protein>
<dbReference type="PANTHER" id="PTHR11076:SF33">
    <property type="entry name" value="DNA POLYMERASE KAPPA"/>
    <property type="match status" value="1"/>
</dbReference>
<dbReference type="Proteomes" id="UP000289323">
    <property type="component" value="Unassembled WGS sequence"/>
</dbReference>
<dbReference type="Gene3D" id="1.10.150.20">
    <property type="entry name" value="5' to 3' exonuclease, C-terminal subdomain"/>
    <property type="match status" value="1"/>
</dbReference>
<dbReference type="GO" id="GO:0003684">
    <property type="term" value="F:damaged DNA binding"/>
    <property type="evidence" value="ECO:0007669"/>
    <property type="project" value="InterPro"/>
</dbReference>
<dbReference type="GO" id="GO:0003887">
    <property type="term" value="F:DNA-directed DNA polymerase activity"/>
    <property type="evidence" value="ECO:0007669"/>
    <property type="project" value="InterPro"/>
</dbReference>
<dbReference type="Gene3D" id="3.40.1170.60">
    <property type="match status" value="1"/>
</dbReference>
<evidence type="ECO:0000256" key="3">
    <source>
        <dbReference type="ARBA" id="ARBA00016178"/>
    </source>
</evidence>
<dbReference type="InterPro" id="IPR043128">
    <property type="entry name" value="Rev_trsase/Diguanyl_cyclase"/>
</dbReference>
<evidence type="ECO:0000313" key="8">
    <source>
        <dbReference type="Proteomes" id="UP000289323"/>
    </source>
</evidence>
<dbReference type="InterPro" id="IPR017961">
    <property type="entry name" value="DNA_pol_Y-fam_little_finger"/>
</dbReference>
<dbReference type="GO" id="GO:0005634">
    <property type="term" value="C:nucleus"/>
    <property type="evidence" value="ECO:0007669"/>
    <property type="project" value="TreeGrafter"/>
</dbReference>
<dbReference type="FunFam" id="1.10.150.810:FF:000003">
    <property type="entry name" value="DNA polymerase kappa subunit"/>
    <property type="match status" value="1"/>
</dbReference>
<dbReference type="InterPro" id="IPR043502">
    <property type="entry name" value="DNA/RNA_pol_sf"/>
</dbReference>
<dbReference type="InterPro" id="IPR022880">
    <property type="entry name" value="DNApol_IV"/>
</dbReference>
<dbReference type="GO" id="GO:0042276">
    <property type="term" value="P:error-prone translesion synthesis"/>
    <property type="evidence" value="ECO:0007669"/>
    <property type="project" value="TreeGrafter"/>
</dbReference>
<proteinExistence type="inferred from homology"/>
<dbReference type="FunFam" id="3.30.70.270:FF:000014">
    <property type="entry name" value="DNA polymerase kappa subunit"/>
    <property type="match status" value="1"/>
</dbReference>
<dbReference type="FunFam" id="3.40.1170.60:FF:000012">
    <property type="entry name" value="Putative DNA-directed polymerase kappa"/>
    <property type="match status" value="1"/>
</dbReference>
<dbReference type="SUPFAM" id="SSF100879">
    <property type="entry name" value="Lesion bypass DNA polymerase (Y-family), little finger domain"/>
    <property type="match status" value="1"/>
</dbReference>
<dbReference type="GO" id="GO:0070987">
    <property type="term" value="P:error-free translesion synthesis"/>
    <property type="evidence" value="ECO:0007669"/>
    <property type="project" value="UniProtKB-ARBA"/>
</dbReference>
<evidence type="ECO:0000256" key="2">
    <source>
        <dbReference type="ARBA" id="ARBA00010945"/>
    </source>
</evidence>
<dbReference type="Pfam" id="PF00817">
    <property type="entry name" value="IMS"/>
    <property type="match status" value="1"/>
</dbReference>
<feature type="compositionally biased region" description="Pro residues" evidence="5">
    <location>
        <begin position="526"/>
        <end position="535"/>
    </location>
</feature>
<dbReference type="FunFam" id="1.10.150.20:FF:000039">
    <property type="entry name" value="Polymerase (DNA directed) kappa"/>
    <property type="match status" value="1"/>
</dbReference>
<feature type="compositionally biased region" description="Low complexity" evidence="5">
    <location>
        <begin position="575"/>
        <end position="586"/>
    </location>
</feature>
<dbReference type="GO" id="GO:0006281">
    <property type="term" value="P:DNA repair"/>
    <property type="evidence" value="ECO:0007669"/>
    <property type="project" value="InterPro"/>
</dbReference>
<dbReference type="Gene3D" id="3.30.160.60">
    <property type="entry name" value="Classic Zinc Finger"/>
    <property type="match status" value="1"/>
</dbReference>
<accession>A0A446BTS5</accession>
<reference evidence="7 8" key="1">
    <citation type="submission" date="2018-04" db="EMBL/GenBank/DDBJ databases">
        <authorList>
            <person name="Huttner S."/>
            <person name="Dainat J."/>
        </authorList>
    </citation>
    <scope>NUCLEOTIDE SEQUENCE [LARGE SCALE GENOMIC DNA]</scope>
</reference>
<dbReference type="GO" id="GO:0005739">
    <property type="term" value="C:mitochondrion"/>
    <property type="evidence" value="ECO:0007669"/>
    <property type="project" value="UniProtKB-SubCell"/>
</dbReference>
<dbReference type="Pfam" id="PF11798">
    <property type="entry name" value="IMS_HHH"/>
    <property type="match status" value="1"/>
</dbReference>
<feature type="domain" description="UmuC" evidence="6">
    <location>
        <begin position="116"/>
        <end position="295"/>
    </location>
</feature>
<evidence type="ECO:0000256" key="4">
    <source>
        <dbReference type="ARBA" id="ARBA00023128"/>
    </source>
</evidence>
<dbReference type="InterPro" id="IPR036775">
    <property type="entry name" value="DNA_pol_Y-fam_lit_finger_sf"/>
</dbReference>
<gene>
    <name evidence="7" type="ORF">TT172_LOCUS8345</name>
</gene>
<comment type="subcellular location">
    <subcellularLocation>
        <location evidence="1">Mitochondrion</location>
    </subcellularLocation>
</comment>
<dbReference type="PROSITE" id="PS50173">
    <property type="entry name" value="UMUC"/>
    <property type="match status" value="1"/>
</dbReference>
<dbReference type="FunFam" id="1.10.150.810:FF:000001">
    <property type="entry name" value="DNA polymerase kappa"/>
    <property type="match status" value="1"/>
</dbReference>
<feature type="region of interest" description="Disordered" evidence="5">
    <location>
        <begin position="488"/>
        <end position="542"/>
    </location>
</feature>
<comment type="similarity">
    <text evidence="2">Belongs to the DNA polymerase type-Y family.</text>
</comment>
<dbReference type="Gene3D" id="3.30.70.270">
    <property type="match status" value="1"/>
</dbReference>
<dbReference type="AlphaFoldDB" id="A0A446BTS5"/>
<evidence type="ECO:0000256" key="5">
    <source>
        <dbReference type="SAM" id="MobiDB-lite"/>
    </source>
</evidence>
<dbReference type="InterPro" id="IPR001126">
    <property type="entry name" value="UmuC"/>
</dbReference>
<name>A0A446BTS5_9PEZI</name>
<evidence type="ECO:0000313" key="7">
    <source>
        <dbReference type="EMBL" id="SPQ25926.1"/>
    </source>
</evidence>
<evidence type="ECO:0000256" key="1">
    <source>
        <dbReference type="ARBA" id="ARBA00004173"/>
    </source>
</evidence>
<dbReference type="PANTHER" id="PTHR11076">
    <property type="entry name" value="DNA REPAIR POLYMERASE UMUC / TRANSFERASE FAMILY MEMBER"/>
    <property type="match status" value="1"/>
</dbReference>
<dbReference type="EMBL" id="OUUZ01000015">
    <property type="protein sequence ID" value="SPQ25926.1"/>
    <property type="molecule type" value="Genomic_DNA"/>
</dbReference>
<dbReference type="FunFam" id="3.30.1490.100:FF:000010">
    <property type="entry name" value="DNA-directed polymerase kappa"/>
    <property type="match status" value="1"/>
</dbReference>
<feature type="region of interest" description="Disordered" evidence="5">
    <location>
        <begin position="574"/>
        <end position="618"/>
    </location>
</feature>
<dbReference type="SUPFAM" id="SSF56672">
    <property type="entry name" value="DNA/RNA polymerases"/>
    <property type="match status" value="1"/>
</dbReference>
<keyword evidence="4" id="KW-0496">Mitochondrion</keyword>
<dbReference type="CDD" id="cd03586">
    <property type="entry name" value="PolY_Pol_IV_kappa"/>
    <property type="match status" value="1"/>
</dbReference>
<evidence type="ECO:0000259" key="6">
    <source>
        <dbReference type="PROSITE" id="PS50173"/>
    </source>
</evidence>
<dbReference type="Pfam" id="PF11799">
    <property type="entry name" value="IMS_C"/>
    <property type="match status" value="1"/>
</dbReference>
<dbReference type="NCBIfam" id="NF002677">
    <property type="entry name" value="PRK02406.1"/>
    <property type="match status" value="1"/>
</dbReference>
<dbReference type="InterPro" id="IPR050116">
    <property type="entry name" value="DNA_polymerase-Y"/>
</dbReference>
<dbReference type="Gene3D" id="3.30.1490.100">
    <property type="entry name" value="DNA polymerase, Y-family, little finger domain"/>
    <property type="match status" value="1"/>
</dbReference>
<dbReference type="InterPro" id="IPR024728">
    <property type="entry name" value="PolY_HhH_motif"/>
</dbReference>